<evidence type="ECO:0000313" key="2">
    <source>
        <dbReference type="EMBL" id="KAL0128031.1"/>
    </source>
</evidence>
<evidence type="ECO:0000313" key="3">
    <source>
        <dbReference type="Proteomes" id="UP001430953"/>
    </source>
</evidence>
<protein>
    <submittedName>
        <fullName evidence="2">Uncharacterized protein</fullName>
    </submittedName>
</protein>
<dbReference type="Proteomes" id="UP001430953">
    <property type="component" value="Unassembled WGS sequence"/>
</dbReference>
<sequence>MNSRGSLAPCCPIRMVHRRSAKTEDISDSSMIYHGDNSHRHIGPHYIGICHTKEYHKSHHVTILKHQAYFKEKKTEKNKKKEKKIKRRKRAKNCYTKSTGFRW</sequence>
<proteinExistence type="predicted"/>
<feature type="region of interest" description="Disordered" evidence="1">
    <location>
        <begin position="74"/>
        <end position="103"/>
    </location>
</feature>
<accession>A0AAW2GII6</accession>
<feature type="compositionally biased region" description="Basic residues" evidence="1">
    <location>
        <begin position="76"/>
        <end position="92"/>
    </location>
</feature>
<name>A0AAW2GII6_9HYME</name>
<reference evidence="2 3" key="1">
    <citation type="submission" date="2023-03" db="EMBL/GenBank/DDBJ databases">
        <title>High recombination rates correlate with genetic variation in Cardiocondyla obscurior ants.</title>
        <authorList>
            <person name="Errbii M."/>
        </authorList>
    </citation>
    <scope>NUCLEOTIDE SEQUENCE [LARGE SCALE GENOMIC DNA]</scope>
    <source>
        <strain evidence="2">Alpha-2009</strain>
        <tissue evidence="2">Whole body</tissue>
    </source>
</reference>
<evidence type="ECO:0000256" key="1">
    <source>
        <dbReference type="SAM" id="MobiDB-lite"/>
    </source>
</evidence>
<organism evidence="2 3">
    <name type="scientific">Cardiocondyla obscurior</name>
    <dbReference type="NCBI Taxonomy" id="286306"/>
    <lineage>
        <taxon>Eukaryota</taxon>
        <taxon>Metazoa</taxon>
        <taxon>Ecdysozoa</taxon>
        <taxon>Arthropoda</taxon>
        <taxon>Hexapoda</taxon>
        <taxon>Insecta</taxon>
        <taxon>Pterygota</taxon>
        <taxon>Neoptera</taxon>
        <taxon>Endopterygota</taxon>
        <taxon>Hymenoptera</taxon>
        <taxon>Apocrita</taxon>
        <taxon>Aculeata</taxon>
        <taxon>Formicoidea</taxon>
        <taxon>Formicidae</taxon>
        <taxon>Myrmicinae</taxon>
        <taxon>Cardiocondyla</taxon>
    </lineage>
</organism>
<dbReference type="EMBL" id="JADYXP020000003">
    <property type="protein sequence ID" value="KAL0128031.1"/>
    <property type="molecule type" value="Genomic_DNA"/>
</dbReference>
<dbReference type="AlphaFoldDB" id="A0AAW2GII6"/>
<comment type="caution">
    <text evidence="2">The sequence shown here is derived from an EMBL/GenBank/DDBJ whole genome shotgun (WGS) entry which is preliminary data.</text>
</comment>
<keyword evidence="3" id="KW-1185">Reference proteome</keyword>
<gene>
    <name evidence="2" type="ORF">PUN28_003338</name>
</gene>